<dbReference type="Gene3D" id="1.10.3700.10">
    <property type="entry name" value="AGR C 984p-like"/>
    <property type="match status" value="4"/>
</dbReference>
<sequence>MTLSTYTSYLIVTKDLNTSLNRVASDSQVKRETEYYQANIGNVTSVDEFMKDYRLYSYAMKAYGLEDMTYAKAFMRKILESDLTDSSSFANKLTDTRYQTFAAAFNFAGGTKAAQSSAQESDVKDAYEASLTANEAAINTETKYYNTAIDKITTVDGLVNNSRLMSYALKAYGVYTDYYSKDKLKQLLTSDMSDPTSYGNVEYVQKRATLVSTNSDLKVVVDAIDNRSALISANASIDAKLNDTSTTLTAEERQTLEDTKAANANSISTYETALQDAVGTTDDSQLAVIRSNYKTTMTENERLIGIIDKTLAMASQFSFNTDGTLVNATAQTAEQKESMKTTYLINVSEGPSYTLFAANKAHYEEVIANATTVDDLTNDARVVEYIKTAYGLSSVTSASTVRAMLLSDPENANSSAAVKGLQDFPRFFNFNSDGTVKSGMTAQSNADITFTNVKGVEVTMNPLQDIAAKYKTNYLTAYQDDIDLAMENYEKRIDAVKSLSDLMETNKSYWQSNAVTGKEYATYGDKPELWQMAMEAYGIDSSKYSETKVRRILTSDLSDKSSYIYTLKDDNLVKFAKAFNFDAKGNIEVPLQAQSEGVVNDLTSAYKSQKVRFLTGKEAETATKKAETEITYYKEQLARITTVDELLKDSRLVDVMLTSRDIDPKSVTTADLKKMFLSDFSDPKSFVNQQENKDFAELVASFNFDSKGKLTDDKSVLGAVQQRGDVLETVNLYVRQMLEQKEGDSSEGVRLALYFQRKAPEITSAYSFLNDSALTQFFTKTFSLSTYFSNMEVDKQKEMIEKLVDVKKLDDPAYVRTLIQRYTALFDSSNSNASSAALTLLTS</sequence>
<dbReference type="Pfam" id="PF06748">
    <property type="entry name" value="DUF1217"/>
    <property type="match status" value="3"/>
</dbReference>
<organism evidence="1 2">
    <name type="scientific">Allorhizobium borbori</name>
    <dbReference type="NCBI Taxonomy" id="485907"/>
    <lineage>
        <taxon>Bacteria</taxon>
        <taxon>Pseudomonadati</taxon>
        <taxon>Pseudomonadota</taxon>
        <taxon>Alphaproteobacteria</taxon>
        <taxon>Hyphomicrobiales</taxon>
        <taxon>Rhizobiaceae</taxon>
        <taxon>Rhizobium/Agrobacterium group</taxon>
        <taxon>Allorhizobium</taxon>
    </lineage>
</organism>
<proteinExistence type="predicted"/>
<dbReference type="InterPro" id="IPR010626">
    <property type="entry name" value="DUF1217"/>
</dbReference>
<dbReference type="RefSeq" id="WP_183793400.1">
    <property type="nucleotide sequence ID" value="NZ_JACIDU010000011.1"/>
</dbReference>
<evidence type="ECO:0008006" key="3">
    <source>
        <dbReference type="Google" id="ProtNLM"/>
    </source>
</evidence>
<dbReference type="AlphaFoldDB" id="A0A7W6K550"/>
<gene>
    <name evidence="1" type="ORF">GGQ66_002889</name>
</gene>
<dbReference type="InterPro" id="IPR023157">
    <property type="entry name" value="AGR-C-984p-like_sf"/>
</dbReference>
<evidence type="ECO:0000313" key="2">
    <source>
        <dbReference type="Proteomes" id="UP000584824"/>
    </source>
</evidence>
<dbReference type="SUPFAM" id="SSF158837">
    <property type="entry name" value="AGR C 984p-like"/>
    <property type="match status" value="5"/>
</dbReference>
<dbReference type="EMBL" id="JACIDU010000011">
    <property type="protein sequence ID" value="MBB4104315.1"/>
    <property type="molecule type" value="Genomic_DNA"/>
</dbReference>
<accession>A0A7W6K550</accession>
<name>A0A7W6K550_9HYPH</name>
<dbReference type="Proteomes" id="UP000584824">
    <property type="component" value="Unassembled WGS sequence"/>
</dbReference>
<comment type="caution">
    <text evidence="1">The sequence shown here is derived from an EMBL/GenBank/DDBJ whole genome shotgun (WGS) entry which is preliminary data.</text>
</comment>
<evidence type="ECO:0000313" key="1">
    <source>
        <dbReference type="EMBL" id="MBB4104315.1"/>
    </source>
</evidence>
<keyword evidence="2" id="KW-1185">Reference proteome</keyword>
<protein>
    <recommendedName>
        <fullName evidence="3">Flagellar protein</fullName>
    </recommendedName>
</protein>
<reference evidence="1 2" key="1">
    <citation type="submission" date="2020-08" db="EMBL/GenBank/DDBJ databases">
        <title>Genomic Encyclopedia of Type Strains, Phase IV (KMG-IV): sequencing the most valuable type-strain genomes for metagenomic binning, comparative biology and taxonomic classification.</title>
        <authorList>
            <person name="Goeker M."/>
        </authorList>
    </citation>
    <scope>NUCLEOTIDE SEQUENCE [LARGE SCALE GENOMIC DNA]</scope>
    <source>
        <strain evidence="1 2">DSM 26385</strain>
    </source>
</reference>